<protein>
    <recommendedName>
        <fullName evidence="10">Carbohydrate-binding protein SusD</fullName>
    </recommendedName>
</protein>
<organism evidence="8 9">
    <name type="scientific">Solirubrum puertoriconensis</name>
    <dbReference type="NCBI Taxonomy" id="1751427"/>
    <lineage>
        <taxon>Bacteria</taxon>
        <taxon>Pseudomonadati</taxon>
        <taxon>Bacteroidota</taxon>
        <taxon>Cytophagia</taxon>
        <taxon>Cytophagales</taxon>
    </lineage>
</organism>
<comment type="subcellular location">
    <subcellularLocation>
        <location evidence="1">Cell outer membrane</location>
    </subcellularLocation>
</comment>
<dbReference type="InterPro" id="IPR033985">
    <property type="entry name" value="SusD-like_N"/>
</dbReference>
<feature type="domain" description="RagB/SusD" evidence="6">
    <location>
        <begin position="315"/>
        <end position="502"/>
    </location>
</feature>
<name>A0A9X0HNE6_SOLP1</name>
<reference evidence="8 9" key="1">
    <citation type="submission" date="2015-11" db="EMBL/GenBank/DDBJ databases">
        <title>Solirubrum puertoriconensis gen. nov. an environmental bacteria isolated in Puerto Rico.</title>
        <authorList>
            <person name="Cuebas-Irizarry M.F."/>
            <person name="Montalvo-Rodriguez R."/>
        </authorList>
    </citation>
    <scope>NUCLEOTIDE SEQUENCE [LARGE SCALE GENOMIC DNA]</scope>
    <source>
        <strain evidence="8 9">MC1A</strain>
    </source>
</reference>
<dbReference type="Proteomes" id="UP000054223">
    <property type="component" value="Unassembled WGS sequence"/>
</dbReference>
<sequence length="502" mass="54582">MITLAKSLLKQTLGATLLLAPLLAGCGKEFLDVQPNDSVTEDNFYQTETDAIQATNAAYSELGKGGQYNYALWGIGDIMSDNSYTGGGGGGDGIEHQQLDNFNIPATNPLTNRLWGGCYVGIGRANLVLQRVPGITNMSEAIRKRCLGEAQFLRAKYYFDLVRAFGDVPLLTVPPTSLAQVNIPRTPAEEVYARIVQDLEEAFTNLPASYSGADLGRATKWAAAGLLAKVQLTRGNNAEAARWAREVLQNSGKSLWPSYGDNFRIENENGRESLFEVQFVSGLNGYTFDGLGFVGNEFFGPRGQGLTPQGGYGFNIPEAEFVNGYEAGDQRRDVTIWKPGDAYPAGSTATAQPASLPGSPNGYGVKKWFVGKVNTNIWDSGLNIPVLRLAEVYLILAEAVGATPEGLEALNKVRRRAFGADLNQPSTHDFNPAQGDFKEAVLRERRYELAFENDRWFDLKRTGKLLTLPALVAKGAKPTNLVLPIPQSERDANPNLSQNPGY</sequence>
<comment type="caution">
    <text evidence="8">The sequence shown here is derived from an EMBL/GenBank/DDBJ whole genome shotgun (WGS) entry which is preliminary data.</text>
</comment>
<dbReference type="Gene3D" id="1.25.40.390">
    <property type="match status" value="1"/>
</dbReference>
<evidence type="ECO:0008006" key="10">
    <source>
        <dbReference type="Google" id="ProtNLM"/>
    </source>
</evidence>
<dbReference type="Pfam" id="PF07980">
    <property type="entry name" value="SusD_RagB"/>
    <property type="match status" value="1"/>
</dbReference>
<keyword evidence="3" id="KW-0732">Signal</keyword>
<dbReference type="InterPro" id="IPR012944">
    <property type="entry name" value="SusD_RagB_dom"/>
</dbReference>
<evidence type="ECO:0000259" key="7">
    <source>
        <dbReference type="Pfam" id="PF14322"/>
    </source>
</evidence>
<proteinExistence type="inferred from homology"/>
<evidence type="ECO:0000256" key="4">
    <source>
        <dbReference type="ARBA" id="ARBA00023136"/>
    </source>
</evidence>
<evidence type="ECO:0000256" key="1">
    <source>
        <dbReference type="ARBA" id="ARBA00004442"/>
    </source>
</evidence>
<accession>A0A9X0HNE6</accession>
<dbReference type="InterPro" id="IPR011990">
    <property type="entry name" value="TPR-like_helical_dom_sf"/>
</dbReference>
<evidence type="ECO:0000256" key="5">
    <source>
        <dbReference type="ARBA" id="ARBA00023237"/>
    </source>
</evidence>
<keyword evidence="5" id="KW-0998">Cell outer membrane</keyword>
<dbReference type="RefSeq" id="WP_059068755.1">
    <property type="nucleotide sequence ID" value="NZ_LNAL01000005.1"/>
</dbReference>
<comment type="similarity">
    <text evidence="2">Belongs to the SusD family.</text>
</comment>
<keyword evidence="9" id="KW-1185">Reference proteome</keyword>
<dbReference type="OrthoDB" id="9792139at2"/>
<dbReference type="PROSITE" id="PS51257">
    <property type="entry name" value="PROKAR_LIPOPROTEIN"/>
    <property type="match status" value="1"/>
</dbReference>
<dbReference type="AlphaFoldDB" id="A0A9X0HNE6"/>
<dbReference type="SUPFAM" id="SSF48452">
    <property type="entry name" value="TPR-like"/>
    <property type="match status" value="1"/>
</dbReference>
<evidence type="ECO:0000313" key="8">
    <source>
        <dbReference type="EMBL" id="KUG09179.1"/>
    </source>
</evidence>
<evidence type="ECO:0000313" key="9">
    <source>
        <dbReference type="Proteomes" id="UP000054223"/>
    </source>
</evidence>
<dbReference type="GO" id="GO:0009279">
    <property type="term" value="C:cell outer membrane"/>
    <property type="evidence" value="ECO:0007669"/>
    <property type="project" value="UniProtKB-SubCell"/>
</dbReference>
<dbReference type="Pfam" id="PF14322">
    <property type="entry name" value="SusD-like_3"/>
    <property type="match status" value="1"/>
</dbReference>
<keyword evidence="4" id="KW-0472">Membrane</keyword>
<evidence type="ECO:0000259" key="6">
    <source>
        <dbReference type="Pfam" id="PF07980"/>
    </source>
</evidence>
<evidence type="ECO:0000256" key="2">
    <source>
        <dbReference type="ARBA" id="ARBA00006275"/>
    </source>
</evidence>
<evidence type="ECO:0000256" key="3">
    <source>
        <dbReference type="ARBA" id="ARBA00022729"/>
    </source>
</evidence>
<dbReference type="EMBL" id="LNAL01000005">
    <property type="protein sequence ID" value="KUG09179.1"/>
    <property type="molecule type" value="Genomic_DNA"/>
</dbReference>
<gene>
    <name evidence="8" type="ORF">ASU33_20420</name>
</gene>
<feature type="domain" description="SusD-like N-terminal" evidence="7">
    <location>
        <begin position="29"/>
        <end position="232"/>
    </location>
</feature>
<dbReference type="CDD" id="cd08977">
    <property type="entry name" value="SusD"/>
    <property type="match status" value="1"/>
</dbReference>